<gene>
    <name evidence="2" type="ORF">7F7_57</name>
</gene>
<organism evidence="2">
    <name type="scientific">uncultured Caudovirales phage</name>
    <dbReference type="NCBI Taxonomy" id="2100421"/>
    <lineage>
        <taxon>Viruses</taxon>
        <taxon>Duplodnaviria</taxon>
        <taxon>Heunggongvirae</taxon>
        <taxon>Uroviricota</taxon>
        <taxon>Caudoviricetes</taxon>
        <taxon>Peduoviridae</taxon>
        <taxon>Maltschvirus</taxon>
        <taxon>Maltschvirus maltsch</taxon>
    </lineage>
</organism>
<feature type="transmembrane region" description="Helical" evidence="1">
    <location>
        <begin position="30"/>
        <end position="48"/>
    </location>
</feature>
<accession>A0A2H4JAZ6</accession>
<keyword evidence="1" id="KW-1133">Transmembrane helix</keyword>
<sequence length="64" mass="7343">MTNEDKTFVLTGFMFIAVFFLLLIALNMFITNAAAIALLASMLTYLFFDKLFYAQKKTESRCND</sequence>
<dbReference type="EMBL" id="MF417907">
    <property type="protein sequence ID" value="ASN70497.1"/>
    <property type="molecule type" value="Genomic_DNA"/>
</dbReference>
<protein>
    <submittedName>
        <fullName evidence="2">Uncharacterized protein</fullName>
    </submittedName>
</protein>
<evidence type="ECO:0000256" key="1">
    <source>
        <dbReference type="SAM" id="Phobius"/>
    </source>
</evidence>
<reference evidence="2" key="1">
    <citation type="submission" date="2017-06" db="EMBL/GenBank/DDBJ databases">
        <title>Novel phages from South African skin metaviromes.</title>
        <authorList>
            <person name="van Zyl L.J."/>
            <person name="Abrahams Y."/>
            <person name="Stander E.A."/>
            <person name="Kirby B.M."/>
            <person name="Clavaud C."/>
            <person name="Farcet C."/>
            <person name="Breton L."/>
            <person name="Trindade M.I."/>
        </authorList>
    </citation>
    <scope>NUCLEOTIDE SEQUENCE</scope>
</reference>
<evidence type="ECO:0000313" key="2">
    <source>
        <dbReference type="EMBL" id="ASN70497.1"/>
    </source>
</evidence>
<name>A0A2H4JAZ6_9CAUD</name>
<keyword evidence="1" id="KW-0812">Transmembrane</keyword>
<proteinExistence type="predicted"/>
<feature type="transmembrane region" description="Helical" evidence="1">
    <location>
        <begin position="7"/>
        <end position="24"/>
    </location>
</feature>
<keyword evidence="1" id="KW-0472">Membrane</keyword>